<keyword evidence="8 12" id="KW-0812">Transmembrane</keyword>
<dbReference type="Gene3D" id="2.170.230.10">
    <property type="match status" value="1"/>
</dbReference>
<keyword evidence="9 12" id="KW-0378">Hydrolase</keyword>
<evidence type="ECO:0000256" key="1">
    <source>
        <dbReference type="ARBA" id="ARBA00000677"/>
    </source>
</evidence>
<evidence type="ECO:0000313" key="16">
    <source>
        <dbReference type="Proteomes" id="UP001366060"/>
    </source>
</evidence>
<evidence type="ECO:0000256" key="7">
    <source>
        <dbReference type="ARBA" id="ARBA00022670"/>
    </source>
</evidence>
<dbReference type="Proteomes" id="UP001366060">
    <property type="component" value="Unassembled WGS sequence"/>
</dbReference>
<keyword evidence="16" id="KW-1185">Reference proteome</keyword>
<evidence type="ECO:0000259" key="14">
    <source>
        <dbReference type="Pfam" id="PF10502"/>
    </source>
</evidence>
<dbReference type="Gene3D" id="2.10.109.10">
    <property type="entry name" value="Umud Fragment, subunit A"/>
    <property type="match status" value="1"/>
</dbReference>
<evidence type="ECO:0000256" key="13">
    <source>
        <dbReference type="RuleBase" id="RU362042"/>
    </source>
</evidence>
<dbReference type="PROSITE" id="PS00760">
    <property type="entry name" value="SPASE_I_2"/>
    <property type="match status" value="1"/>
</dbReference>
<reference evidence="15 16" key="1">
    <citation type="submission" date="2024-02" db="EMBL/GenBank/DDBJ databases">
        <title>Bacteria isolated from the canopy kelp, Nereocystis luetkeana.</title>
        <authorList>
            <person name="Pfister C.A."/>
            <person name="Younker I.T."/>
            <person name="Light S.H."/>
        </authorList>
    </citation>
    <scope>NUCLEOTIDE SEQUENCE [LARGE SCALE GENOMIC DNA]</scope>
    <source>
        <strain evidence="15 16">TI.2.07</strain>
    </source>
</reference>
<accession>A0ABU9HEH1</accession>
<comment type="catalytic activity">
    <reaction evidence="1 12">
        <text>Cleavage of hydrophobic, N-terminal signal or leader sequences from secreted and periplasmic proteins.</text>
        <dbReference type="EC" id="3.4.21.89"/>
    </reaction>
</comment>
<comment type="subcellular location">
    <subcellularLocation>
        <location evidence="2">Cell membrane</location>
        <topology evidence="2">Multi-pass membrane protein</topology>
    </subcellularLocation>
    <subcellularLocation>
        <location evidence="13">Membrane</location>
        <topology evidence="13">Multi-pass membrane protein</topology>
    </subcellularLocation>
</comment>
<evidence type="ECO:0000256" key="12">
    <source>
        <dbReference type="RuleBase" id="RU003993"/>
    </source>
</evidence>
<evidence type="ECO:0000256" key="11">
    <source>
        <dbReference type="ARBA" id="ARBA00023136"/>
    </source>
</evidence>
<comment type="caution">
    <text evidence="15">The sequence shown here is derived from an EMBL/GenBank/DDBJ whole genome shotgun (WGS) entry which is preliminary data.</text>
</comment>
<evidence type="ECO:0000256" key="10">
    <source>
        <dbReference type="ARBA" id="ARBA00022989"/>
    </source>
</evidence>
<proteinExistence type="inferred from homology"/>
<organism evidence="15 16">
    <name type="scientific">Psychromonas arctica</name>
    <dbReference type="NCBI Taxonomy" id="168275"/>
    <lineage>
        <taxon>Bacteria</taxon>
        <taxon>Pseudomonadati</taxon>
        <taxon>Pseudomonadota</taxon>
        <taxon>Gammaproteobacteria</taxon>
        <taxon>Alteromonadales</taxon>
        <taxon>Psychromonadaceae</taxon>
        <taxon>Psychromonas</taxon>
    </lineage>
</organism>
<dbReference type="PROSITE" id="PS00501">
    <property type="entry name" value="SPASE_I_1"/>
    <property type="match status" value="1"/>
</dbReference>
<dbReference type="RefSeq" id="WP_341628764.1">
    <property type="nucleotide sequence ID" value="NZ_JBAKBA010000038.1"/>
</dbReference>
<keyword evidence="11 12" id="KW-0472">Membrane</keyword>
<dbReference type="InterPro" id="IPR019766">
    <property type="entry name" value="Sign_pep_all-beta_subdom"/>
</dbReference>
<dbReference type="PANTHER" id="PTHR43390:SF1">
    <property type="entry name" value="CHLOROPLAST PROCESSING PEPTIDASE"/>
    <property type="match status" value="1"/>
</dbReference>
<dbReference type="CDD" id="cd06530">
    <property type="entry name" value="S26_SPase_I"/>
    <property type="match status" value="1"/>
</dbReference>
<dbReference type="PROSITE" id="PS00761">
    <property type="entry name" value="SPASE_I_3"/>
    <property type="match status" value="1"/>
</dbReference>
<evidence type="ECO:0000256" key="2">
    <source>
        <dbReference type="ARBA" id="ARBA00004651"/>
    </source>
</evidence>
<dbReference type="EC" id="3.4.21.89" evidence="4 12"/>
<dbReference type="SUPFAM" id="SSF51306">
    <property type="entry name" value="LexA/Signal peptidase"/>
    <property type="match status" value="1"/>
</dbReference>
<evidence type="ECO:0000256" key="5">
    <source>
        <dbReference type="ARBA" id="ARBA00019232"/>
    </source>
</evidence>
<evidence type="ECO:0000256" key="6">
    <source>
        <dbReference type="ARBA" id="ARBA00022475"/>
    </source>
</evidence>
<evidence type="ECO:0000256" key="3">
    <source>
        <dbReference type="ARBA" id="ARBA00009370"/>
    </source>
</evidence>
<dbReference type="InterPro" id="IPR019757">
    <property type="entry name" value="Pept_S26A_signal_pept_1_Lys-AS"/>
</dbReference>
<protein>
    <recommendedName>
        <fullName evidence="5 12">Signal peptidase I</fullName>
        <ecNumber evidence="4 12">3.4.21.89</ecNumber>
    </recommendedName>
</protein>
<sequence>MANSFALILVILTLVTGLVWVFDKIKWAKKRKQAYADLQAQSEIELDDKTLAKMVPENPIIENARSLFPVIATVFILRSFIYEPFQIPSGSMMPTLLVGDFILVEKFSYGIKEPVWQTTLIPTGHPERGDVAVFKYPEDQRVDFIKRVVGLPGDKIVYKDKELYIVPACGDASCGDYKKLDTSFIGDQDFKHESNTVKVYSEVLGDVEHQLLINPLRREQTQAYYQQKEPLTATYEWVVPEGNYFVMGDNRDNSRDSRFWGFVPERNLVGKAVAKWISFEFDRDTSDFLPNWVPSNVRFERIGSIK</sequence>
<keyword evidence="10 12" id="KW-1133">Transmembrane helix</keyword>
<dbReference type="Pfam" id="PF10502">
    <property type="entry name" value="Peptidase_S26"/>
    <property type="match status" value="1"/>
</dbReference>
<name>A0ABU9HEH1_9GAMM</name>
<gene>
    <name evidence="15" type="primary">lepB</name>
    <name evidence="15" type="ORF">V6255_14265</name>
</gene>
<evidence type="ECO:0000256" key="4">
    <source>
        <dbReference type="ARBA" id="ARBA00013208"/>
    </source>
</evidence>
<dbReference type="GO" id="GO:0009003">
    <property type="term" value="F:signal peptidase activity"/>
    <property type="evidence" value="ECO:0007669"/>
    <property type="project" value="UniProtKB-EC"/>
</dbReference>
<comment type="caution">
    <text evidence="13">Lacks conserved residue(s) required for the propagation of feature annotation.</text>
</comment>
<evidence type="ECO:0000256" key="9">
    <source>
        <dbReference type="ARBA" id="ARBA00022801"/>
    </source>
</evidence>
<dbReference type="InterPro" id="IPR019756">
    <property type="entry name" value="Pept_S26A_signal_pept_1_Ser-AS"/>
</dbReference>
<dbReference type="PANTHER" id="PTHR43390">
    <property type="entry name" value="SIGNAL PEPTIDASE I"/>
    <property type="match status" value="1"/>
</dbReference>
<dbReference type="EMBL" id="JBAKBA010000038">
    <property type="protein sequence ID" value="MEL0660299.1"/>
    <property type="molecule type" value="Genomic_DNA"/>
</dbReference>
<feature type="domain" description="Peptidase S26" evidence="14">
    <location>
        <begin position="61"/>
        <end position="276"/>
    </location>
</feature>
<comment type="similarity">
    <text evidence="3 13">Belongs to the peptidase S26 family.</text>
</comment>
<feature type="transmembrane region" description="Helical" evidence="12">
    <location>
        <begin position="6"/>
        <end position="22"/>
    </location>
</feature>
<dbReference type="InterPro" id="IPR000223">
    <property type="entry name" value="Pept_S26A_signal_pept_1"/>
</dbReference>
<dbReference type="InterPro" id="IPR036286">
    <property type="entry name" value="LexA/Signal_pep-like_sf"/>
</dbReference>
<keyword evidence="6" id="KW-1003">Cell membrane</keyword>
<evidence type="ECO:0000256" key="8">
    <source>
        <dbReference type="ARBA" id="ARBA00022692"/>
    </source>
</evidence>
<dbReference type="PRINTS" id="PR00727">
    <property type="entry name" value="LEADERPTASE"/>
</dbReference>
<dbReference type="InterPro" id="IPR019533">
    <property type="entry name" value="Peptidase_S26"/>
</dbReference>
<keyword evidence="7 12" id="KW-0645">Protease</keyword>
<evidence type="ECO:0000313" key="15">
    <source>
        <dbReference type="EMBL" id="MEL0660299.1"/>
    </source>
</evidence>
<dbReference type="InterPro" id="IPR019758">
    <property type="entry name" value="Pept_S26A_signal_pept_1_CS"/>
</dbReference>
<dbReference type="NCBIfam" id="TIGR02227">
    <property type="entry name" value="sigpep_I_bact"/>
    <property type="match status" value="1"/>
</dbReference>